<feature type="region of interest" description="Disordered" evidence="1">
    <location>
        <begin position="187"/>
        <end position="209"/>
    </location>
</feature>
<dbReference type="NCBIfam" id="NF033551">
    <property type="entry name" value="transpos_IS1182"/>
    <property type="match status" value="1"/>
</dbReference>
<evidence type="ECO:0000256" key="1">
    <source>
        <dbReference type="SAM" id="MobiDB-lite"/>
    </source>
</evidence>
<dbReference type="InterPro" id="IPR025668">
    <property type="entry name" value="Tnp_DDE_dom"/>
</dbReference>
<name>A0A367XMW9_9PROT</name>
<dbReference type="EMBL" id="JPWH01000001">
    <property type="protein sequence ID" value="RCK54161.1"/>
    <property type="molecule type" value="Genomic_DNA"/>
</dbReference>
<reference evidence="4 5" key="1">
    <citation type="submission" date="2014-07" db="EMBL/GenBank/DDBJ databases">
        <title>Draft genome sequence of Thalassospira profundimaris S25-3-2.</title>
        <authorList>
            <person name="Lai Q."/>
            <person name="Shao Z."/>
        </authorList>
    </citation>
    <scope>NUCLEOTIDE SEQUENCE [LARGE SCALE GENOMIC DNA]</scope>
    <source>
        <strain evidence="4 5">S25-3-2</strain>
    </source>
</reference>
<dbReference type="InterPro" id="IPR008490">
    <property type="entry name" value="Transposase_InsH_N"/>
</dbReference>
<accession>A0A367XMW9</accession>
<dbReference type="OrthoDB" id="9774608at2"/>
<gene>
    <name evidence="4" type="ORF">TH25_02220</name>
</gene>
<evidence type="ECO:0000313" key="4">
    <source>
        <dbReference type="EMBL" id="RCK54161.1"/>
    </source>
</evidence>
<dbReference type="Pfam" id="PF13751">
    <property type="entry name" value="DDE_Tnp_1_6"/>
    <property type="match status" value="1"/>
</dbReference>
<dbReference type="RefSeq" id="WP_114086747.1">
    <property type="nucleotide sequence ID" value="NZ_JPWH01000001.1"/>
</dbReference>
<feature type="domain" description="Transposase DDE" evidence="3">
    <location>
        <begin position="358"/>
        <end position="472"/>
    </location>
</feature>
<dbReference type="Proteomes" id="UP000252517">
    <property type="component" value="Unassembled WGS sequence"/>
</dbReference>
<evidence type="ECO:0008006" key="6">
    <source>
        <dbReference type="Google" id="ProtNLM"/>
    </source>
</evidence>
<dbReference type="AlphaFoldDB" id="A0A367XMW9"/>
<evidence type="ECO:0000259" key="3">
    <source>
        <dbReference type="Pfam" id="PF13751"/>
    </source>
</evidence>
<dbReference type="Pfam" id="PF05598">
    <property type="entry name" value="DUF772"/>
    <property type="match status" value="1"/>
</dbReference>
<organism evidence="4 5">
    <name type="scientific">Thalassospira profundimaris</name>
    <dbReference type="NCBI Taxonomy" id="502049"/>
    <lineage>
        <taxon>Bacteria</taxon>
        <taxon>Pseudomonadati</taxon>
        <taxon>Pseudomonadota</taxon>
        <taxon>Alphaproteobacteria</taxon>
        <taxon>Rhodospirillales</taxon>
        <taxon>Thalassospiraceae</taxon>
        <taxon>Thalassospira</taxon>
    </lineage>
</organism>
<comment type="caution">
    <text evidence="4">The sequence shown here is derived from an EMBL/GenBank/DDBJ whole genome shotgun (WGS) entry which is preliminary data.</text>
</comment>
<sequence length="491" mass="54294">MSGFIEGSSREQGTLFPERLDDLVGPDSAVRVIDAFVCALDLHALGFVRTQPKATGRPGYHPGILLKLYLYGYLNHFRSSRVLERECHRNIELLWLLDRLAPDFKTISDFRRTNRMAIGQVCRSLVLFLRGEGLIAGQCVAIDGSKFQADTNPQKAWTKSQLEKWIAGLDRKISDYLAEMDAVDSAEANGKNDADSPSDGPGGTDGKKGDVRATLAKLRARKADLTQSVLLMEQMGQTQIILGDGDARIMRSGKGRIVGYNLQSAVDDGHGLIVHHEVTQSISDQNELHRVAKDAKDLLESAKLDVLADAGYGDAGQVAACDRDGITAFVPHPRSRNTHGDFFEKAEFDWDEAKQHYVCPAGNVLTFENASRKRQSANYNANPNDCAACGLKSRCTKADRRRVSRHMLEETLDQLAQRMADTPDAMIRRRSIVEHPFGIIKHMMGTPRFLCRSLPAVKAEMALSVTVFNLKRAICILGAENIIQRLSVAHP</sequence>
<evidence type="ECO:0000259" key="2">
    <source>
        <dbReference type="Pfam" id="PF05598"/>
    </source>
</evidence>
<dbReference type="PANTHER" id="PTHR33408">
    <property type="entry name" value="TRANSPOSASE"/>
    <property type="match status" value="1"/>
</dbReference>
<proteinExistence type="predicted"/>
<protein>
    <recommendedName>
        <fullName evidence="6">Transposase</fullName>
    </recommendedName>
</protein>
<dbReference type="InterPro" id="IPR047629">
    <property type="entry name" value="IS1182_transpos"/>
</dbReference>
<feature type="domain" description="Transposase InsH N-terminal" evidence="2">
    <location>
        <begin position="19"/>
        <end position="112"/>
    </location>
</feature>
<evidence type="ECO:0000313" key="5">
    <source>
        <dbReference type="Proteomes" id="UP000252517"/>
    </source>
</evidence>
<dbReference type="PANTHER" id="PTHR33408:SF2">
    <property type="entry name" value="TRANSPOSASE DDE DOMAIN-CONTAINING PROTEIN"/>
    <property type="match status" value="1"/>
</dbReference>